<feature type="compositionally biased region" description="Polar residues" evidence="4">
    <location>
        <begin position="1074"/>
        <end position="1088"/>
    </location>
</feature>
<keyword evidence="7" id="KW-1185">Reference proteome</keyword>
<feature type="region of interest" description="Disordered" evidence="4">
    <location>
        <begin position="639"/>
        <end position="682"/>
    </location>
</feature>
<accession>A0A2H3BQA0</accession>
<dbReference type="GO" id="GO:0000156">
    <property type="term" value="F:phosphorelay response regulator activity"/>
    <property type="evidence" value="ECO:0007669"/>
    <property type="project" value="UniProtKB-ARBA"/>
</dbReference>
<evidence type="ECO:0000313" key="7">
    <source>
        <dbReference type="Proteomes" id="UP000218334"/>
    </source>
</evidence>
<feature type="region of interest" description="Disordered" evidence="4">
    <location>
        <begin position="108"/>
        <end position="128"/>
    </location>
</feature>
<name>A0A2H3BQA0_9AGAR</name>
<sequence>MSVNGFPALRVNGTGPTLVQDPSISDLPMLPADFDFNGPDSPVHVPRRTSQLDEEYEWAEEQAEKLDFVEDQSSTPTRRQFSKSTSLLKLPLAQPRLPRALTMPLPSQLGNLQNPHRTEPGSPQPLRADTLPPELVQFHELSLELADMVQTVIQTMLQISPSQVLDPSKEQFSSCSVAVPTPSLSSMFTAMRNLNYISANMASIFSQASKLESAGGDVLPFLALGGEATFDVGELLQSVGDALGGAAAQVGTELVIFHGDVGFKHVYVKGNESGLSYVLTHIVRQVLATGKHGDTVELGLYVVSGAAKPPAVDPRSSVDVLTAPEDSDGPLRCKISITHKFTPLDPLQDDSAVTARLPPDFSTTLLERLLNKVGASFNRTIPNRTVPNQAVPLSSSEDLAWEFSFIASQSSPPAPDPASILIHGLADRPVPSGEPTLAQLSAFAETLRAKKAILYANVKGYFAHYLTSYLTEWGMDVSHAADGVAEASPSAGADSSTPNGLSSPLSFIFIDDDVEVLRSRLVTFREEQYPLNPPKRPPLSHRRTPSSNPITRGHKVTGSISSSPVVIVHFTSLGNFKLVRELIQSTLTPFSPVPEIIVVPKPAGPRRFLTALHTVITKPFVDPSFTPIATAPSTPGVTVANGPLVHTPLPSASLSGPTRPSGSRSNSERSIRSSKDISSSPLVRSTGEYFPVVRCGTTYSGGVVIRRSNGDPEGLYFNPKGSNPPTPNTASDGARSSRSSSFSKQEVGQTLLGVTPLNVSQATEQLSAFPVAASRNTLGSPTFRSPRKYSISRSLDSAPQAVTMPPDNNVVPPIKVLIVEDNDINQRFIARNLKKMKVKYDAVSDGRAAVEKWRTGEFHLILMDIQMPIMDGIEATKQIRREEKWRALHGCLHGPTGDMTPLAQTPTETPATTPYPSSVIIVALTAGSMERDRVVALAAGCNDFLVKPVTTVWLNNKVIEWGSIKALQRWAEPDLRSSQAEQARSVAERLVVPEHRRTPSPGQSSARKATSTAPHPPPPPSQPISDLPTSAALRSSITSSTASASCTGKPSPTTLHLGVEASISGASSSPLSSRHQAPNGSDSNTVNDSPLGDGSVNGGDSDGIHGNGSLGTSHSAKSNPPVKEEQNAGVPHPSR</sequence>
<feature type="region of interest" description="Disordered" evidence="4">
    <location>
        <begin position="528"/>
        <end position="553"/>
    </location>
</feature>
<evidence type="ECO:0000256" key="1">
    <source>
        <dbReference type="ARBA" id="ARBA00022553"/>
    </source>
</evidence>
<evidence type="ECO:0000256" key="4">
    <source>
        <dbReference type="SAM" id="MobiDB-lite"/>
    </source>
</evidence>
<dbReference type="InterPro" id="IPR011006">
    <property type="entry name" value="CheY-like_superfamily"/>
</dbReference>
<dbReference type="CDD" id="cd17546">
    <property type="entry name" value="REC_hyHK_CKI1_RcsC-like"/>
    <property type="match status" value="1"/>
</dbReference>
<keyword evidence="1 3" id="KW-0597">Phosphoprotein</keyword>
<dbReference type="AlphaFoldDB" id="A0A2H3BQA0"/>
<dbReference type="STRING" id="1076256.A0A2H3BQA0"/>
<proteinExistence type="predicted"/>
<evidence type="ECO:0000256" key="3">
    <source>
        <dbReference type="PROSITE-ProRule" id="PRU00169"/>
    </source>
</evidence>
<feature type="region of interest" description="Disordered" evidence="4">
    <location>
        <begin position="974"/>
        <end position="1135"/>
    </location>
</feature>
<evidence type="ECO:0000256" key="2">
    <source>
        <dbReference type="ARBA" id="ARBA00023012"/>
    </source>
</evidence>
<feature type="compositionally biased region" description="Basic and acidic residues" evidence="4">
    <location>
        <begin position="666"/>
        <end position="675"/>
    </location>
</feature>
<dbReference type="Pfam" id="PF00072">
    <property type="entry name" value="Response_reg"/>
    <property type="match status" value="1"/>
</dbReference>
<dbReference type="SUPFAM" id="SSF52172">
    <property type="entry name" value="CheY-like"/>
    <property type="match status" value="1"/>
</dbReference>
<feature type="compositionally biased region" description="Polar residues" evidence="4">
    <location>
        <begin position="1000"/>
        <end position="1009"/>
    </location>
</feature>
<feature type="compositionally biased region" description="Low complexity" evidence="4">
    <location>
        <begin position="1023"/>
        <end position="1047"/>
    </location>
</feature>
<reference evidence="7" key="1">
    <citation type="journal article" date="2017" name="Nat. Ecol. Evol.">
        <title>Genome expansion and lineage-specific genetic innovations in the forest pathogenic fungi Armillaria.</title>
        <authorList>
            <person name="Sipos G."/>
            <person name="Prasanna A.N."/>
            <person name="Walter M.C."/>
            <person name="O'Connor E."/>
            <person name="Balint B."/>
            <person name="Krizsan K."/>
            <person name="Kiss B."/>
            <person name="Hess J."/>
            <person name="Varga T."/>
            <person name="Slot J."/>
            <person name="Riley R."/>
            <person name="Boka B."/>
            <person name="Rigling D."/>
            <person name="Barry K."/>
            <person name="Lee J."/>
            <person name="Mihaltcheva S."/>
            <person name="LaButti K."/>
            <person name="Lipzen A."/>
            <person name="Waldron R."/>
            <person name="Moloney N.M."/>
            <person name="Sperisen C."/>
            <person name="Kredics L."/>
            <person name="Vagvoelgyi C."/>
            <person name="Patrignani A."/>
            <person name="Fitzpatrick D."/>
            <person name="Nagy I."/>
            <person name="Doyle S."/>
            <person name="Anderson J.B."/>
            <person name="Grigoriev I.V."/>
            <person name="Gueldener U."/>
            <person name="Muensterkoetter M."/>
            <person name="Nagy L.G."/>
        </authorList>
    </citation>
    <scope>NUCLEOTIDE SEQUENCE [LARGE SCALE GENOMIC DNA]</scope>
    <source>
        <strain evidence="7">28-4</strain>
    </source>
</reference>
<gene>
    <name evidence="6" type="ORF">ARMSODRAFT_953513</name>
</gene>
<dbReference type="PANTHER" id="PTHR45339">
    <property type="entry name" value="HYBRID SIGNAL TRANSDUCTION HISTIDINE KINASE J"/>
    <property type="match status" value="1"/>
</dbReference>
<evidence type="ECO:0000313" key="6">
    <source>
        <dbReference type="EMBL" id="PBK73055.1"/>
    </source>
</evidence>
<dbReference type="FunFam" id="3.40.50.2300:FF:000146">
    <property type="entry name" value="Putative two-component response regulator SSK1p"/>
    <property type="match status" value="1"/>
</dbReference>
<feature type="compositionally biased region" description="Gly residues" evidence="4">
    <location>
        <begin position="1095"/>
        <end position="1109"/>
    </location>
</feature>
<organism evidence="6 7">
    <name type="scientific">Armillaria solidipes</name>
    <dbReference type="NCBI Taxonomy" id="1076256"/>
    <lineage>
        <taxon>Eukaryota</taxon>
        <taxon>Fungi</taxon>
        <taxon>Dikarya</taxon>
        <taxon>Basidiomycota</taxon>
        <taxon>Agaricomycotina</taxon>
        <taxon>Agaricomycetes</taxon>
        <taxon>Agaricomycetidae</taxon>
        <taxon>Agaricales</taxon>
        <taxon>Marasmiineae</taxon>
        <taxon>Physalacriaceae</taxon>
        <taxon>Armillaria</taxon>
    </lineage>
</organism>
<feature type="domain" description="Response regulatory" evidence="5">
    <location>
        <begin position="815"/>
        <end position="962"/>
    </location>
</feature>
<feature type="modified residue" description="4-aspartylphosphate" evidence="3">
    <location>
        <position position="864"/>
    </location>
</feature>
<feature type="compositionally biased region" description="Low complexity" evidence="4">
    <location>
        <begin position="1062"/>
        <end position="1073"/>
    </location>
</feature>
<dbReference type="PROSITE" id="PS50110">
    <property type="entry name" value="RESPONSE_REGULATORY"/>
    <property type="match status" value="1"/>
</dbReference>
<feature type="region of interest" description="Disordered" evidence="4">
    <location>
        <begin position="711"/>
        <end position="747"/>
    </location>
</feature>
<dbReference type="PANTHER" id="PTHR45339:SF1">
    <property type="entry name" value="HYBRID SIGNAL TRANSDUCTION HISTIDINE KINASE J"/>
    <property type="match status" value="1"/>
</dbReference>
<dbReference type="SMART" id="SM00448">
    <property type="entry name" value="REC"/>
    <property type="match status" value="1"/>
</dbReference>
<dbReference type="Proteomes" id="UP000218334">
    <property type="component" value="Unassembled WGS sequence"/>
</dbReference>
<evidence type="ECO:0000259" key="5">
    <source>
        <dbReference type="PROSITE" id="PS50110"/>
    </source>
</evidence>
<dbReference type="Gene3D" id="3.40.50.2300">
    <property type="match status" value="1"/>
</dbReference>
<keyword evidence="2" id="KW-0902">Two-component regulatory system</keyword>
<protein>
    <recommendedName>
        <fullName evidence="5">Response regulatory domain-containing protein</fullName>
    </recommendedName>
</protein>
<dbReference type="InterPro" id="IPR001789">
    <property type="entry name" value="Sig_transdc_resp-reg_receiver"/>
</dbReference>
<dbReference type="EMBL" id="KZ293421">
    <property type="protein sequence ID" value="PBK73055.1"/>
    <property type="molecule type" value="Genomic_DNA"/>
</dbReference>